<organism evidence="1 2">
    <name type="scientific">Phytophthora cactorum</name>
    <dbReference type="NCBI Taxonomy" id="29920"/>
    <lineage>
        <taxon>Eukaryota</taxon>
        <taxon>Sar</taxon>
        <taxon>Stramenopiles</taxon>
        <taxon>Oomycota</taxon>
        <taxon>Peronosporomycetes</taxon>
        <taxon>Peronosporales</taxon>
        <taxon>Peronosporaceae</taxon>
        <taxon>Phytophthora</taxon>
    </lineage>
</organism>
<dbReference type="AlphaFoldDB" id="A0A8T1BLL0"/>
<dbReference type="VEuPathDB" id="FungiDB:PC110_g18680"/>
<evidence type="ECO:0000313" key="2">
    <source>
        <dbReference type="Proteomes" id="UP000774804"/>
    </source>
</evidence>
<comment type="caution">
    <text evidence="1">The sequence shown here is derived from an EMBL/GenBank/DDBJ whole genome shotgun (WGS) entry which is preliminary data.</text>
</comment>
<proteinExistence type="predicted"/>
<reference evidence="1" key="1">
    <citation type="submission" date="2018-10" db="EMBL/GenBank/DDBJ databases">
        <title>Effector identification in a new, highly contiguous assembly of the strawberry crown rot pathogen Phytophthora cactorum.</title>
        <authorList>
            <person name="Armitage A.D."/>
            <person name="Nellist C.F."/>
            <person name="Bates H."/>
            <person name="Vickerstaff R.J."/>
            <person name="Harrison R.J."/>
        </authorList>
    </citation>
    <scope>NUCLEOTIDE SEQUENCE</scope>
    <source>
        <strain evidence="1">4032</strain>
    </source>
</reference>
<dbReference type="EMBL" id="RCMI01000589">
    <property type="protein sequence ID" value="KAG2904529.1"/>
    <property type="molecule type" value="Genomic_DNA"/>
</dbReference>
<gene>
    <name evidence="1" type="ORF">PC115_g14950</name>
</gene>
<dbReference type="Proteomes" id="UP000774804">
    <property type="component" value="Unassembled WGS sequence"/>
</dbReference>
<accession>A0A8T1BLL0</accession>
<evidence type="ECO:0000313" key="1">
    <source>
        <dbReference type="EMBL" id="KAG2904529.1"/>
    </source>
</evidence>
<sequence length="161" mass="18363">MKQTYQEQQDSLNWMKEAPAAVCVSVCSSHDKPAPTFALRVTSARLVHNHALSKHTFNQYPHNRSALEPEAVTTVNELRKAGAKKKHIIKYIFDNSKCNPSNQDVHNLVQKLKKWEDTATSSAKRIKQWMIEFSEEPGTVRRIFVNSVKNKTITTCISLQI</sequence>
<name>A0A8T1BLL0_9STRA</name>
<protein>
    <submittedName>
        <fullName evidence="1">Uncharacterized protein</fullName>
    </submittedName>
</protein>